<dbReference type="PANTHER" id="PTHR42966">
    <property type="entry name" value="N-ACETYLNEURAMINATE SYNTHASE"/>
    <property type="match status" value="1"/>
</dbReference>
<keyword evidence="3" id="KW-1185">Reference proteome</keyword>
<feature type="domain" description="PseI/NeuA/B-like" evidence="1">
    <location>
        <begin position="28"/>
        <end position="272"/>
    </location>
</feature>
<dbReference type="InterPro" id="IPR013785">
    <property type="entry name" value="Aldolase_TIM"/>
</dbReference>
<dbReference type="RefSeq" id="WP_167917286.1">
    <property type="nucleotide sequence ID" value="NZ_JAAVJS010000006.1"/>
</dbReference>
<proteinExistence type="predicted"/>
<dbReference type="Gene3D" id="3.20.20.70">
    <property type="entry name" value="Aldolase class I"/>
    <property type="match status" value="1"/>
</dbReference>
<dbReference type="InterPro" id="IPR051690">
    <property type="entry name" value="PseI-like"/>
</dbReference>
<comment type="caution">
    <text evidence="2">The sequence shown here is derived from an EMBL/GenBank/DDBJ whole genome shotgun (WGS) entry which is preliminary data.</text>
</comment>
<reference evidence="2 3" key="1">
    <citation type="submission" date="2020-03" db="EMBL/GenBank/DDBJ databases">
        <title>Tamlana sp. nov, isolated from XXX.</title>
        <authorList>
            <person name="Cao W.R."/>
        </authorList>
    </citation>
    <scope>NUCLEOTIDE SEQUENCE [LARGE SCALE GENOMIC DNA]</scope>
    <source>
        <strain evidence="2 3">HST1-43</strain>
    </source>
</reference>
<dbReference type="SUPFAM" id="SSF51569">
    <property type="entry name" value="Aldolase"/>
    <property type="match status" value="1"/>
</dbReference>
<organism evidence="2 3">
    <name type="scientific">Tamlana crocina</name>
    <dbReference type="NCBI Taxonomy" id="393006"/>
    <lineage>
        <taxon>Bacteria</taxon>
        <taxon>Pseudomonadati</taxon>
        <taxon>Bacteroidota</taxon>
        <taxon>Flavobacteriia</taxon>
        <taxon>Flavobacteriales</taxon>
        <taxon>Flavobacteriaceae</taxon>
        <taxon>Tamlana</taxon>
    </lineage>
</organism>
<evidence type="ECO:0000313" key="3">
    <source>
        <dbReference type="Proteomes" id="UP000760545"/>
    </source>
</evidence>
<dbReference type="Pfam" id="PF03102">
    <property type="entry name" value="NeuB"/>
    <property type="match status" value="1"/>
</dbReference>
<protein>
    <submittedName>
        <fullName evidence="2">N-acetylneuraminate synthase</fullName>
    </submittedName>
</protein>
<gene>
    <name evidence="2" type="ORF">HC176_06050</name>
</gene>
<dbReference type="EMBL" id="JAAVJS010000006">
    <property type="protein sequence ID" value="NJX15048.1"/>
    <property type="molecule type" value="Genomic_DNA"/>
</dbReference>
<name>A0ABX1DDF4_9FLAO</name>
<evidence type="ECO:0000259" key="1">
    <source>
        <dbReference type="Pfam" id="PF03102"/>
    </source>
</evidence>
<dbReference type="Proteomes" id="UP000760545">
    <property type="component" value="Unassembled WGS sequence"/>
</dbReference>
<dbReference type="PANTHER" id="PTHR42966:SF1">
    <property type="entry name" value="SIALIC ACID SYNTHASE"/>
    <property type="match status" value="1"/>
</dbReference>
<sequence length="292" mass="33610">MRSTYKKPYVIAEIGCNHKGDMEIAKELIKVAKIFCNVDAVKFQKRNNKELLTEEQYNKPHPNPVNSYGKTYGEHREYLEFDVDHHAELKHYCEEISITYSTSVWDLTSAKEIASLNPEFIKIPSACNNNVEMLEWLCENYSGELHISTGMTTKEEIEELVGLFKRKKRNQDLVLYNCTSGYPVPFEDVCLLDINLLIEKYGRDVKHIGFSGHHLGIAVDVAAYTLGANIIERHYTLDRTWKGTDHAASLEPMGLRKLSRDVNAVYKALQFKKQDILPIEQVQREKLKNQKA</sequence>
<accession>A0ABX1DDF4</accession>
<dbReference type="InterPro" id="IPR013132">
    <property type="entry name" value="PseI/NeuA/B-like_N"/>
</dbReference>
<evidence type="ECO:0000313" key="2">
    <source>
        <dbReference type="EMBL" id="NJX15048.1"/>
    </source>
</evidence>